<keyword evidence="5" id="KW-1185">Reference proteome</keyword>
<feature type="coiled-coil region" evidence="1">
    <location>
        <begin position="329"/>
        <end position="405"/>
    </location>
</feature>
<dbReference type="AlphaFoldDB" id="A0A7I8VTX7"/>
<feature type="region of interest" description="Disordered" evidence="2">
    <location>
        <begin position="431"/>
        <end position="618"/>
    </location>
</feature>
<reference evidence="4 5" key="1">
    <citation type="submission" date="2020-08" db="EMBL/GenBank/DDBJ databases">
        <authorList>
            <person name="Hejnol A."/>
        </authorList>
    </citation>
    <scope>NUCLEOTIDE SEQUENCE [LARGE SCALE GENOMIC DNA]</scope>
</reference>
<feature type="domain" description="FHA" evidence="3">
    <location>
        <begin position="60"/>
        <end position="116"/>
    </location>
</feature>
<dbReference type="InterPro" id="IPR000253">
    <property type="entry name" value="FHA_dom"/>
</dbReference>
<dbReference type="PANTHER" id="PTHR23308">
    <property type="entry name" value="NUCLEAR INHIBITOR OF PROTEIN PHOSPHATASE-1"/>
    <property type="match status" value="1"/>
</dbReference>
<sequence length="618" mass="71158">MEGEVFKVPKSGTATVRQQTQKLSYIPPAWSGICKEPYSLEIIKNGAIVTDLNLLNEEFVVFGREPPSKIIMEHPSISRHHAVLQYCPEDTDRNKKGWHVFDLDSTHGTSLNKRKIESRTFLRLRVGHVLKFGGSTRLHILKGPEEDKDDELPMPVKKPKSVDEDDDNCLWGMTNDEKDEENEDNKVNPFSQETHEHLYQDDPKKALKHYFDKEGLEFPDVQASEAGFNKYRCRMELPDGLYAEVTVSGRKKEAQVQCYLEACRILDRIGELTKSTTYEKRKTQKKIWEENDYYDSDDDEFLDRTGDIEKKRLTRMKIAAVVKDKVLTHDEITAQLKEKRQRVDELEEILAKAKKDSNKLSKVGMDALEDYMTSLKEGKLDTSTRQAHRREIIELKKEIGQLERLESKARPCKNLPKLYNKYFSHIKPKNSQVKTADLQPAEVKEEIKQDGQENKNISESNTEKNLSKVTSDVEENQTKKVSKIDERPASELVKEQKVINTPTESKSDDKATSTPITNKEPSPVKQAKQIDLEKKEDLKETESSHKVKVSSKLLPEDEKILNQKEQPQKESKKPKKKAQKRKFFSKDYCEDDPSYATWIPPVNQSGDGKTSLNEKLGY</sequence>
<dbReference type="Proteomes" id="UP000549394">
    <property type="component" value="Unassembled WGS sequence"/>
</dbReference>
<dbReference type="InterPro" id="IPR050923">
    <property type="entry name" value="Cell_Proc_Reg/RNA_Proc"/>
</dbReference>
<feature type="compositionally biased region" description="Basic residues" evidence="2">
    <location>
        <begin position="572"/>
        <end position="583"/>
    </location>
</feature>
<protein>
    <submittedName>
        <fullName evidence="4">DgyrCDS8344</fullName>
    </submittedName>
</protein>
<feature type="compositionally biased region" description="Basic and acidic residues" evidence="2">
    <location>
        <begin position="554"/>
        <end position="571"/>
    </location>
</feature>
<feature type="compositionally biased region" description="Basic and acidic residues" evidence="2">
    <location>
        <begin position="528"/>
        <end position="545"/>
    </location>
</feature>
<keyword evidence="1" id="KW-0175">Coiled coil</keyword>
<proteinExistence type="predicted"/>
<comment type="caution">
    <text evidence="4">The sequence shown here is derived from an EMBL/GenBank/DDBJ whole genome shotgun (WGS) entry which is preliminary data.</text>
</comment>
<feature type="compositionally biased region" description="Basic and acidic residues" evidence="2">
    <location>
        <begin position="476"/>
        <end position="497"/>
    </location>
</feature>
<feature type="compositionally biased region" description="Basic and acidic residues" evidence="2">
    <location>
        <begin position="442"/>
        <end position="453"/>
    </location>
</feature>
<gene>
    <name evidence="4" type="ORF">DGYR_LOCUS7941</name>
</gene>
<evidence type="ECO:0000313" key="4">
    <source>
        <dbReference type="EMBL" id="CAD5119749.1"/>
    </source>
</evidence>
<dbReference type="EMBL" id="CAJFCJ010000011">
    <property type="protein sequence ID" value="CAD5119749.1"/>
    <property type="molecule type" value="Genomic_DNA"/>
</dbReference>
<dbReference type="InterPro" id="IPR008984">
    <property type="entry name" value="SMAD_FHA_dom_sf"/>
</dbReference>
<dbReference type="OrthoDB" id="433755at2759"/>
<evidence type="ECO:0000256" key="1">
    <source>
        <dbReference type="SAM" id="Coils"/>
    </source>
</evidence>
<dbReference type="Gene3D" id="2.60.200.20">
    <property type="match status" value="1"/>
</dbReference>
<dbReference type="PROSITE" id="PS50006">
    <property type="entry name" value="FHA_DOMAIN"/>
    <property type="match status" value="1"/>
</dbReference>
<accession>A0A7I8VTX7</accession>
<evidence type="ECO:0000259" key="3">
    <source>
        <dbReference type="PROSITE" id="PS50006"/>
    </source>
</evidence>
<organism evidence="4 5">
    <name type="scientific">Dimorphilus gyrociliatus</name>
    <dbReference type="NCBI Taxonomy" id="2664684"/>
    <lineage>
        <taxon>Eukaryota</taxon>
        <taxon>Metazoa</taxon>
        <taxon>Spiralia</taxon>
        <taxon>Lophotrochozoa</taxon>
        <taxon>Annelida</taxon>
        <taxon>Polychaeta</taxon>
        <taxon>Polychaeta incertae sedis</taxon>
        <taxon>Dinophilidae</taxon>
        <taxon>Dimorphilus</taxon>
    </lineage>
</organism>
<dbReference type="SMART" id="SM00240">
    <property type="entry name" value="FHA"/>
    <property type="match status" value="1"/>
</dbReference>
<dbReference type="Pfam" id="PF00498">
    <property type="entry name" value="FHA"/>
    <property type="match status" value="1"/>
</dbReference>
<dbReference type="CDD" id="cd22677">
    <property type="entry name" value="FHA_Kanadaptin"/>
    <property type="match status" value="1"/>
</dbReference>
<evidence type="ECO:0000256" key="2">
    <source>
        <dbReference type="SAM" id="MobiDB-lite"/>
    </source>
</evidence>
<feature type="region of interest" description="Disordered" evidence="2">
    <location>
        <begin position="143"/>
        <end position="169"/>
    </location>
</feature>
<evidence type="ECO:0000313" key="5">
    <source>
        <dbReference type="Proteomes" id="UP000549394"/>
    </source>
</evidence>
<feature type="compositionally biased region" description="Polar residues" evidence="2">
    <location>
        <begin position="602"/>
        <end position="618"/>
    </location>
</feature>
<dbReference type="SUPFAM" id="SSF49879">
    <property type="entry name" value="SMAD/FHA domain"/>
    <property type="match status" value="1"/>
</dbReference>
<name>A0A7I8VTX7_9ANNE</name>